<name>A0ABN7V793_GIGMA</name>
<feature type="region of interest" description="Disordered" evidence="2">
    <location>
        <begin position="127"/>
        <end position="147"/>
    </location>
</feature>
<proteinExistence type="predicted"/>
<feature type="region of interest" description="Disordered" evidence="2">
    <location>
        <begin position="93"/>
        <end position="112"/>
    </location>
</feature>
<feature type="compositionally biased region" description="Acidic residues" evidence="2">
    <location>
        <begin position="620"/>
        <end position="637"/>
    </location>
</feature>
<keyword evidence="4" id="KW-1185">Reference proteome</keyword>
<dbReference type="Proteomes" id="UP000789901">
    <property type="component" value="Unassembled WGS sequence"/>
</dbReference>
<feature type="region of interest" description="Disordered" evidence="2">
    <location>
        <begin position="266"/>
        <end position="315"/>
    </location>
</feature>
<evidence type="ECO:0000256" key="1">
    <source>
        <dbReference type="SAM" id="Coils"/>
    </source>
</evidence>
<comment type="caution">
    <text evidence="3">The sequence shown here is derived from an EMBL/GenBank/DDBJ whole genome shotgun (WGS) entry which is preliminary data.</text>
</comment>
<evidence type="ECO:0000313" key="4">
    <source>
        <dbReference type="Proteomes" id="UP000789901"/>
    </source>
</evidence>
<evidence type="ECO:0000256" key="2">
    <source>
        <dbReference type="SAM" id="MobiDB-lite"/>
    </source>
</evidence>
<accession>A0ABN7V793</accession>
<feature type="coiled-coil region" evidence="1">
    <location>
        <begin position="182"/>
        <end position="209"/>
    </location>
</feature>
<feature type="compositionally biased region" description="Polar residues" evidence="2">
    <location>
        <begin position="93"/>
        <end position="111"/>
    </location>
</feature>
<dbReference type="EMBL" id="CAJVQB010009614">
    <property type="protein sequence ID" value="CAG8731909.1"/>
    <property type="molecule type" value="Genomic_DNA"/>
</dbReference>
<feature type="region of interest" description="Disordered" evidence="2">
    <location>
        <begin position="596"/>
        <end position="684"/>
    </location>
</feature>
<feature type="region of interest" description="Disordered" evidence="2">
    <location>
        <begin position="1"/>
        <end position="26"/>
    </location>
</feature>
<evidence type="ECO:0000313" key="3">
    <source>
        <dbReference type="EMBL" id="CAG8731909.1"/>
    </source>
</evidence>
<gene>
    <name evidence="3" type="ORF">GMARGA_LOCUS14480</name>
</gene>
<reference evidence="3 4" key="1">
    <citation type="submission" date="2021-06" db="EMBL/GenBank/DDBJ databases">
        <authorList>
            <person name="Kallberg Y."/>
            <person name="Tangrot J."/>
            <person name="Rosling A."/>
        </authorList>
    </citation>
    <scope>NUCLEOTIDE SEQUENCE [LARGE SCALE GENOMIC DNA]</scope>
    <source>
        <strain evidence="3 4">120-4 pot B 10/14</strain>
    </source>
</reference>
<feature type="compositionally biased region" description="Polar residues" evidence="2">
    <location>
        <begin position="136"/>
        <end position="145"/>
    </location>
</feature>
<keyword evidence="1" id="KW-0175">Coiled coil</keyword>
<sequence length="684" mass="76803">MSAHSYHIPVNRISSQTRKTEPVTTMVSTTPTSVAIKPMHPLPPTTIAHLESIFEAVKRQVSIWGENARWKIDLVLLPDEETESQNQTIEDMINPTSSTAGHHSPISENVTSSSRAIYDSSSILQSNPRTEDDILSESNPHQSFSMLDDDSVDKLDIEEARRMLRDVMIHIRAYESILERSSREFGSKLKEANNRLKKANEHIEGMIKYHTMRVSEISGFNILNFFPLSEKEKSSKHAVEIQLLQEDLRILSRKLKESNAQLVESRAKQASLQQEQEACRESYRIEQRSGQKERRSSRRKNPSSHNQPKQERVGQIVEYVPQQQTNGYLTYNFPYVRKIPQTTQMNQQLAIHNQIQSAANQQIIPSLYSTQSVRNPSFTASQNQQDLNGSVFTQYSISQSDHERAAYSAYSFRQSAANIMPTAYPMQLDSHVMNRSTEMSSYSSIQTNIPAGSASYSAMRPNDHTGLDNLSLAAELILSSAVSSNTSKDQHNGQNIHSLSNSRALTNTREGISQITEQSQPGTSMNMGINTSQNDSDTIKPEDFSSPIINCKTEAPVNDRTYLMHDPEVNGTPSPLRSFMSTESIKINKVDSECEGALNEQDEQSLRSPSPLTESHEDEPTVNDADLEGDCDLMDTEENIHEGESEERANNNDVTSSHEESDDTPNPSSKRPTSLKRVPPVQIF</sequence>
<protein>
    <submittedName>
        <fullName evidence="3">2398_t:CDS:1</fullName>
    </submittedName>
</protein>
<feature type="compositionally biased region" description="Polar residues" evidence="2">
    <location>
        <begin position="266"/>
        <end position="276"/>
    </location>
</feature>
<feature type="compositionally biased region" description="Basic and acidic residues" evidence="2">
    <location>
        <begin position="277"/>
        <end position="294"/>
    </location>
</feature>
<organism evidence="3 4">
    <name type="scientific">Gigaspora margarita</name>
    <dbReference type="NCBI Taxonomy" id="4874"/>
    <lineage>
        <taxon>Eukaryota</taxon>
        <taxon>Fungi</taxon>
        <taxon>Fungi incertae sedis</taxon>
        <taxon>Mucoromycota</taxon>
        <taxon>Glomeromycotina</taxon>
        <taxon>Glomeromycetes</taxon>
        <taxon>Diversisporales</taxon>
        <taxon>Gigasporaceae</taxon>
        <taxon>Gigaspora</taxon>
    </lineage>
</organism>
<feature type="compositionally biased region" description="Basic and acidic residues" evidence="2">
    <location>
        <begin position="638"/>
        <end position="650"/>
    </location>
</feature>